<name>D4GE52_PANAM</name>
<dbReference type="EMBL" id="CP001875">
    <property type="protein sequence ID" value="ADD79094.1"/>
    <property type="molecule type" value="Genomic_DNA"/>
</dbReference>
<organism evidence="1 2">
    <name type="scientific">Pantoea ananatis (strain LMG 20103)</name>
    <dbReference type="NCBI Taxonomy" id="706191"/>
    <lineage>
        <taxon>Bacteria</taxon>
        <taxon>Pseudomonadati</taxon>
        <taxon>Pseudomonadota</taxon>
        <taxon>Gammaproteobacteria</taxon>
        <taxon>Enterobacterales</taxon>
        <taxon>Erwiniaceae</taxon>
        <taxon>Pantoea</taxon>
    </lineage>
</organism>
<dbReference type="KEGG" id="pam:PANA_3927"/>
<dbReference type="Proteomes" id="UP000001702">
    <property type="component" value="Chromosome"/>
</dbReference>
<dbReference type="STRING" id="706191.PANA_3927"/>
<evidence type="ECO:0000313" key="1">
    <source>
        <dbReference type="EMBL" id="ADD79094.1"/>
    </source>
</evidence>
<reference evidence="1 2" key="1">
    <citation type="journal article" date="2010" name="J. Bacteriol.">
        <title>Genome sequence of Pantoea ananatis LMG20103, the causative agent of Eucalyptus blight and dieback.</title>
        <authorList>
            <person name="De Maayer P."/>
            <person name="Chan W.Y."/>
            <person name="Venter S.N."/>
            <person name="Toth I.K."/>
            <person name="Birch P.R."/>
            <person name="Joubert F."/>
            <person name="Coutinho T.A."/>
        </authorList>
    </citation>
    <scope>NUCLEOTIDE SEQUENCE [LARGE SCALE GENOMIC DNA]</scope>
    <source>
        <strain evidence="1 2">LMG 20103</strain>
    </source>
</reference>
<proteinExistence type="predicted"/>
<dbReference type="HOGENOM" id="CLU_1395155_0_0_6"/>
<evidence type="ECO:0000313" key="2">
    <source>
        <dbReference type="Proteomes" id="UP000001702"/>
    </source>
</evidence>
<accession>D4GE52</accession>
<keyword evidence="2" id="KW-1185">Reference proteome</keyword>
<dbReference type="eggNOG" id="ENOG5032A0R">
    <property type="taxonomic scope" value="Bacteria"/>
</dbReference>
<gene>
    <name evidence="1" type="ordered locus">PANA_3927</name>
</gene>
<sequence length="195" mass="22494">MKIKNALKEVRKKTISSMDKVFNLKQIGTIGNVYSVRTIVGRYLKYSNDGTINNRLVNVKGVSIPYTSFFKIIWEQDVTKLLETELIYYGWAYIDKYDKGYKIKFKKSFLGEDGGLLPVSFFISHKTIEKYPIKKLVITRLAGISSMAKPVGFVFIYGKPRIYTSPQSQKKYVNFDVFNLDFVDINKDSPMPKSH</sequence>
<protein>
    <submittedName>
        <fullName evidence="1">Uncharacterized protein</fullName>
    </submittedName>
</protein>
<dbReference type="AlphaFoldDB" id="D4GE52"/>